<feature type="domain" description="F-box" evidence="2">
    <location>
        <begin position="179"/>
        <end position="228"/>
    </location>
</feature>
<evidence type="ECO:0000259" key="2">
    <source>
        <dbReference type="PROSITE" id="PS50181"/>
    </source>
</evidence>
<dbReference type="AlphaFoldDB" id="A0A1R3JAG5"/>
<dbReference type="InterPro" id="IPR036047">
    <property type="entry name" value="F-box-like_dom_sf"/>
</dbReference>
<dbReference type="PANTHER" id="PTHR31672:SF13">
    <property type="entry name" value="F-BOX PROTEIN CPR30-LIKE"/>
    <property type="match status" value="1"/>
</dbReference>
<reference evidence="3 4" key="1">
    <citation type="submission" date="2013-09" db="EMBL/GenBank/DDBJ databases">
        <title>Corchorus capsularis genome sequencing.</title>
        <authorList>
            <person name="Alam M."/>
            <person name="Haque M.S."/>
            <person name="Islam M.S."/>
            <person name="Emdad E.M."/>
            <person name="Islam M.M."/>
            <person name="Ahmed B."/>
            <person name="Halim A."/>
            <person name="Hossen Q.M.M."/>
            <person name="Hossain M.Z."/>
            <person name="Ahmed R."/>
            <person name="Khan M.M."/>
            <person name="Islam R."/>
            <person name="Rashid M.M."/>
            <person name="Khan S.A."/>
            <person name="Rahman M.S."/>
            <person name="Alam M."/>
        </authorList>
    </citation>
    <scope>NUCLEOTIDE SEQUENCE [LARGE SCALE GENOMIC DNA]</scope>
    <source>
        <strain evidence="4">cv. CVL-1</strain>
        <tissue evidence="3">Whole seedling</tissue>
    </source>
</reference>
<dbReference type="Gene3D" id="1.20.1280.50">
    <property type="match status" value="1"/>
</dbReference>
<sequence>MALRSLLITALFFLVALARIQLSTSQVLEGKLSCLDCKHDYDYSGIMVQVKCAQVKKLATATAEEDGSFKFELPSDKTKSTSTPQKCLARLLGGPNQLYGRKKNLMSTVVKAHGLDSCAISTPLTFSTSCPLATQDAKCGAPTEIGSSKTVDLPLPPEWGLAPSSYYVPFFPIIEEQLLFDDAIVPDWLLIEILQRLPIKHIFMFKCVSKRWFTLISDPLFARSYANRINHGTFQDSQDSQPWNLLFRYLFEVRILPSSMIDDRVALNQFQDFTLPGFSLNFLPSEQDCPIKILASSNDSPVLDYNGNLHWLEFRHGKIITYNPDKDSGQLLRLMNLPDGKESEHLSLLGLSRGRFRYFED</sequence>
<dbReference type="InterPro" id="IPR050796">
    <property type="entry name" value="SCF_F-box_component"/>
</dbReference>
<dbReference type="CDD" id="cd22157">
    <property type="entry name" value="F-box_AtFBW1-like"/>
    <property type="match status" value="1"/>
</dbReference>
<dbReference type="Pfam" id="PF00646">
    <property type="entry name" value="F-box"/>
    <property type="match status" value="1"/>
</dbReference>
<feature type="signal peptide" evidence="1">
    <location>
        <begin position="1"/>
        <end position="18"/>
    </location>
</feature>
<dbReference type="EMBL" id="AWWV01008279">
    <property type="protein sequence ID" value="OMO91776.1"/>
    <property type="molecule type" value="Genomic_DNA"/>
</dbReference>
<evidence type="ECO:0000256" key="1">
    <source>
        <dbReference type="SAM" id="SignalP"/>
    </source>
</evidence>
<proteinExistence type="predicted"/>
<comment type="caution">
    <text evidence="3">The sequence shown here is derived from an EMBL/GenBank/DDBJ whole genome shotgun (WGS) entry which is preliminary data.</text>
</comment>
<keyword evidence="1" id="KW-0732">Signal</keyword>
<organism evidence="3 4">
    <name type="scientific">Corchorus capsularis</name>
    <name type="common">Jute</name>
    <dbReference type="NCBI Taxonomy" id="210143"/>
    <lineage>
        <taxon>Eukaryota</taxon>
        <taxon>Viridiplantae</taxon>
        <taxon>Streptophyta</taxon>
        <taxon>Embryophyta</taxon>
        <taxon>Tracheophyta</taxon>
        <taxon>Spermatophyta</taxon>
        <taxon>Magnoliopsida</taxon>
        <taxon>eudicotyledons</taxon>
        <taxon>Gunneridae</taxon>
        <taxon>Pentapetalae</taxon>
        <taxon>rosids</taxon>
        <taxon>malvids</taxon>
        <taxon>Malvales</taxon>
        <taxon>Malvaceae</taxon>
        <taxon>Grewioideae</taxon>
        <taxon>Apeibeae</taxon>
        <taxon>Corchorus</taxon>
    </lineage>
</organism>
<gene>
    <name evidence="3" type="ORF">CCACVL1_07026</name>
</gene>
<protein>
    <recommendedName>
        <fullName evidence="2">F-box domain-containing protein</fullName>
    </recommendedName>
</protein>
<keyword evidence="4" id="KW-1185">Reference proteome</keyword>
<evidence type="ECO:0000313" key="4">
    <source>
        <dbReference type="Proteomes" id="UP000188268"/>
    </source>
</evidence>
<dbReference type="PROSITE" id="PS50181">
    <property type="entry name" value="FBOX"/>
    <property type="match status" value="1"/>
</dbReference>
<name>A0A1R3JAG5_COCAP</name>
<dbReference type="SUPFAM" id="SSF81383">
    <property type="entry name" value="F-box domain"/>
    <property type="match status" value="1"/>
</dbReference>
<feature type="chain" id="PRO_5013363048" description="F-box domain-containing protein" evidence="1">
    <location>
        <begin position="19"/>
        <end position="361"/>
    </location>
</feature>
<accession>A0A1R3JAG5</accession>
<dbReference type="Gramene" id="OMO91776">
    <property type="protein sequence ID" value="OMO91776"/>
    <property type="gene ID" value="CCACVL1_07026"/>
</dbReference>
<dbReference type="Pfam" id="PF01190">
    <property type="entry name" value="Pollen_Ole_e_1"/>
    <property type="match status" value="1"/>
</dbReference>
<dbReference type="Proteomes" id="UP000188268">
    <property type="component" value="Unassembled WGS sequence"/>
</dbReference>
<evidence type="ECO:0000313" key="3">
    <source>
        <dbReference type="EMBL" id="OMO91776.1"/>
    </source>
</evidence>
<dbReference type="PANTHER" id="PTHR31672">
    <property type="entry name" value="BNACNNG10540D PROTEIN"/>
    <property type="match status" value="1"/>
</dbReference>
<dbReference type="OrthoDB" id="1104395at2759"/>
<dbReference type="InterPro" id="IPR001810">
    <property type="entry name" value="F-box_dom"/>
</dbReference>